<evidence type="ECO:0000313" key="1">
    <source>
        <dbReference type="EMBL" id="GAU89075.1"/>
    </source>
</evidence>
<dbReference type="EMBL" id="BDGG01000001">
    <property type="protein sequence ID" value="GAU89075.1"/>
    <property type="molecule type" value="Genomic_DNA"/>
</dbReference>
<keyword evidence="2" id="KW-1185">Reference proteome</keyword>
<sequence>MLQTGIKKLLTRWFLQIPFLGDFGTLIPPSMVGLRQVALKWVVNPNVKRLVIASEPFKKKDLFHSLLLQ</sequence>
<accession>A0A1D1UKZ3</accession>
<dbReference type="Proteomes" id="UP000186922">
    <property type="component" value="Unassembled WGS sequence"/>
</dbReference>
<comment type="caution">
    <text evidence="1">The sequence shown here is derived from an EMBL/GenBank/DDBJ whole genome shotgun (WGS) entry which is preliminary data.</text>
</comment>
<protein>
    <submittedName>
        <fullName evidence="1">Uncharacterized protein</fullName>
    </submittedName>
</protein>
<proteinExistence type="predicted"/>
<gene>
    <name evidence="1" type="primary">RvY_01670-1</name>
    <name evidence="1" type="synonym">RvY_01670.1</name>
    <name evidence="1" type="ORF">RvY_01670</name>
</gene>
<dbReference type="AlphaFoldDB" id="A0A1D1UKZ3"/>
<name>A0A1D1UKZ3_RAMVA</name>
<organism evidence="1 2">
    <name type="scientific">Ramazzottius varieornatus</name>
    <name type="common">Water bear</name>
    <name type="synonym">Tardigrade</name>
    <dbReference type="NCBI Taxonomy" id="947166"/>
    <lineage>
        <taxon>Eukaryota</taxon>
        <taxon>Metazoa</taxon>
        <taxon>Ecdysozoa</taxon>
        <taxon>Tardigrada</taxon>
        <taxon>Eutardigrada</taxon>
        <taxon>Parachela</taxon>
        <taxon>Hypsibioidea</taxon>
        <taxon>Ramazzottiidae</taxon>
        <taxon>Ramazzottius</taxon>
    </lineage>
</organism>
<evidence type="ECO:0000313" key="2">
    <source>
        <dbReference type="Proteomes" id="UP000186922"/>
    </source>
</evidence>
<reference evidence="1 2" key="1">
    <citation type="journal article" date="2016" name="Nat. Commun.">
        <title>Extremotolerant tardigrade genome and improved radiotolerance of human cultured cells by tardigrade-unique protein.</title>
        <authorList>
            <person name="Hashimoto T."/>
            <person name="Horikawa D.D."/>
            <person name="Saito Y."/>
            <person name="Kuwahara H."/>
            <person name="Kozuka-Hata H."/>
            <person name="Shin-I T."/>
            <person name="Minakuchi Y."/>
            <person name="Ohishi K."/>
            <person name="Motoyama A."/>
            <person name="Aizu T."/>
            <person name="Enomoto A."/>
            <person name="Kondo K."/>
            <person name="Tanaka S."/>
            <person name="Hara Y."/>
            <person name="Koshikawa S."/>
            <person name="Sagara H."/>
            <person name="Miura T."/>
            <person name="Yokobori S."/>
            <person name="Miyagawa K."/>
            <person name="Suzuki Y."/>
            <person name="Kubo T."/>
            <person name="Oyama M."/>
            <person name="Kohara Y."/>
            <person name="Fujiyama A."/>
            <person name="Arakawa K."/>
            <person name="Katayama T."/>
            <person name="Toyoda A."/>
            <person name="Kunieda T."/>
        </authorList>
    </citation>
    <scope>NUCLEOTIDE SEQUENCE [LARGE SCALE GENOMIC DNA]</scope>
    <source>
        <strain evidence="1 2">YOKOZUNA-1</strain>
    </source>
</reference>